<dbReference type="Pfam" id="PF02254">
    <property type="entry name" value="TrkA_N"/>
    <property type="match status" value="1"/>
</dbReference>
<proteinExistence type="predicted"/>
<feature type="transmembrane region" description="Helical" evidence="1">
    <location>
        <begin position="72"/>
        <end position="99"/>
    </location>
</feature>
<dbReference type="InterPro" id="IPR036291">
    <property type="entry name" value="NAD(P)-bd_dom_sf"/>
</dbReference>
<reference evidence="3 4" key="1">
    <citation type="submission" date="2016-10" db="EMBL/GenBank/DDBJ databases">
        <authorList>
            <person name="de Groot N.N."/>
        </authorList>
    </citation>
    <scope>NUCLEOTIDE SEQUENCE [LARGE SCALE GENOMIC DNA]</scope>
    <source>
        <strain evidence="3 4">CGMCC 1.10457</strain>
    </source>
</reference>
<keyword evidence="1" id="KW-0472">Membrane</keyword>
<evidence type="ECO:0000313" key="3">
    <source>
        <dbReference type="EMBL" id="SFS02444.1"/>
    </source>
</evidence>
<dbReference type="OrthoDB" id="43518at2157"/>
<evidence type="ECO:0000259" key="2">
    <source>
        <dbReference type="PROSITE" id="PS51201"/>
    </source>
</evidence>
<sequence>MAPVPLGGLLRRPLLRHALRPIAAFAAVVLAGVAGFTALGGVGVVDALFWLLDPTSIELHFQNHDGPATLVKGYAIVVLTGLVLTGLWTGETVLTAAFGGQMREELRAMQQLSTIGDLDDHVVVCGYGTFGKTVARSLDDAGRDVVVVETQEAQYDQAIDDGVLAVRGDARREETLGDAGIERASAVVGAIDDSNANIQIVLAASQLAPTVRLVVRVGDETDETLARRAGADEVIIPEVVSGERVSTTL</sequence>
<keyword evidence="1" id="KW-1133">Transmembrane helix</keyword>
<dbReference type="PROSITE" id="PS51201">
    <property type="entry name" value="RCK_N"/>
    <property type="match status" value="1"/>
</dbReference>
<evidence type="ECO:0000313" key="4">
    <source>
        <dbReference type="Proteomes" id="UP000199062"/>
    </source>
</evidence>
<name>A0A1I6LG96_9EURY</name>
<dbReference type="Gene3D" id="3.40.50.720">
    <property type="entry name" value="NAD(P)-binding Rossmann-like Domain"/>
    <property type="match status" value="1"/>
</dbReference>
<dbReference type="InterPro" id="IPR050721">
    <property type="entry name" value="Trk_Ktr_HKT_K-transport"/>
</dbReference>
<evidence type="ECO:0000256" key="1">
    <source>
        <dbReference type="SAM" id="Phobius"/>
    </source>
</evidence>
<accession>A0A1I6LG96</accession>
<dbReference type="EMBL" id="FOZK01000002">
    <property type="protein sequence ID" value="SFS02444.1"/>
    <property type="molecule type" value="Genomic_DNA"/>
</dbReference>
<dbReference type="RefSeq" id="WP_089816963.1">
    <property type="nucleotide sequence ID" value="NZ_FOZK01000002.1"/>
</dbReference>
<dbReference type="SUPFAM" id="SSF51735">
    <property type="entry name" value="NAD(P)-binding Rossmann-fold domains"/>
    <property type="match status" value="1"/>
</dbReference>
<dbReference type="PANTHER" id="PTHR43833">
    <property type="entry name" value="POTASSIUM CHANNEL PROTEIN 2-RELATED-RELATED"/>
    <property type="match status" value="1"/>
</dbReference>
<keyword evidence="1" id="KW-0812">Transmembrane</keyword>
<dbReference type="Proteomes" id="UP000199062">
    <property type="component" value="Unassembled WGS sequence"/>
</dbReference>
<dbReference type="GO" id="GO:0006813">
    <property type="term" value="P:potassium ion transport"/>
    <property type="evidence" value="ECO:0007669"/>
    <property type="project" value="InterPro"/>
</dbReference>
<dbReference type="InterPro" id="IPR003148">
    <property type="entry name" value="RCK_N"/>
</dbReference>
<keyword evidence="4" id="KW-1185">Reference proteome</keyword>
<feature type="transmembrane region" description="Helical" evidence="1">
    <location>
        <begin position="21"/>
        <end position="52"/>
    </location>
</feature>
<protein>
    <submittedName>
        <fullName evidence="3">TrkA-N domain-containing protein</fullName>
    </submittedName>
</protein>
<feature type="domain" description="RCK N-terminal" evidence="2">
    <location>
        <begin position="119"/>
        <end position="236"/>
    </location>
</feature>
<gene>
    <name evidence="3" type="ORF">SAMN05216559_2643</name>
</gene>
<organism evidence="3 4">
    <name type="scientific">Halomicrobium zhouii</name>
    <dbReference type="NCBI Taxonomy" id="767519"/>
    <lineage>
        <taxon>Archaea</taxon>
        <taxon>Methanobacteriati</taxon>
        <taxon>Methanobacteriota</taxon>
        <taxon>Stenosarchaea group</taxon>
        <taxon>Halobacteria</taxon>
        <taxon>Halobacteriales</taxon>
        <taxon>Haloarculaceae</taxon>
        <taxon>Halomicrobium</taxon>
    </lineage>
</organism>
<dbReference type="AlphaFoldDB" id="A0A1I6LG96"/>